<dbReference type="GO" id="GO:0005576">
    <property type="term" value="C:extracellular region"/>
    <property type="evidence" value="ECO:0007669"/>
    <property type="project" value="UniProtKB-SubCell"/>
</dbReference>
<evidence type="ECO:0000256" key="3">
    <source>
        <dbReference type="ARBA" id="ARBA00022525"/>
    </source>
</evidence>
<keyword evidence="7" id="KW-1185">Reference proteome</keyword>
<accession>A0A2G1MC69</accession>
<dbReference type="InterPro" id="IPR018511">
    <property type="entry name" value="Hemolysin-typ_Ca-bd_CS"/>
</dbReference>
<dbReference type="GO" id="GO:0008270">
    <property type="term" value="F:zinc ion binding"/>
    <property type="evidence" value="ECO:0007669"/>
    <property type="project" value="InterPro"/>
</dbReference>
<dbReference type="PROSITE" id="PS00330">
    <property type="entry name" value="HEMOLYSIN_CALCIUM"/>
    <property type="match status" value="2"/>
</dbReference>
<dbReference type="GO" id="GO:0006508">
    <property type="term" value="P:proteolysis"/>
    <property type="evidence" value="ECO:0007669"/>
    <property type="project" value="InterPro"/>
</dbReference>
<dbReference type="InterPro" id="IPR050557">
    <property type="entry name" value="RTX_toxin/Mannuronan_C5-epim"/>
</dbReference>
<feature type="domain" description="Peptidase metallopeptidase" evidence="5">
    <location>
        <begin position="36"/>
        <end position="163"/>
    </location>
</feature>
<reference evidence="6 7" key="1">
    <citation type="submission" date="2017-08" db="EMBL/GenBank/DDBJ databases">
        <title>Draft Genome Sequence of Loktanella cinnabarina Strain XM1, Isolated from Coastal Surface Water.</title>
        <authorList>
            <person name="Ma R."/>
            <person name="Wang J."/>
            <person name="Wang Q."/>
            <person name="Ma Z."/>
            <person name="Li J."/>
            <person name="Chen L."/>
        </authorList>
    </citation>
    <scope>NUCLEOTIDE SEQUENCE [LARGE SCALE GENOMIC DNA]</scope>
    <source>
        <strain evidence="6 7">XM1</strain>
    </source>
</reference>
<dbReference type="PANTHER" id="PTHR38340">
    <property type="entry name" value="S-LAYER PROTEIN"/>
    <property type="match status" value="1"/>
</dbReference>
<dbReference type="PANTHER" id="PTHR38340:SF1">
    <property type="entry name" value="S-LAYER PROTEIN"/>
    <property type="match status" value="1"/>
</dbReference>
<keyword evidence="3" id="KW-0964">Secreted</keyword>
<feature type="region of interest" description="Disordered" evidence="4">
    <location>
        <begin position="208"/>
        <end position="236"/>
    </location>
</feature>
<gene>
    <name evidence="6" type="ORF">CJ301_17090</name>
</gene>
<dbReference type="Pfam" id="PF00353">
    <property type="entry name" value="HemolysinCabind"/>
    <property type="match status" value="2"/>
</dbReference>
<dbReference type="Proteomes" id="UP000221860">
    <property type="component" value="Unassembled WGS sequence"/>
</dbReference>
<comment type="subcellular location">
    <subcellularLocation>
        <location evidence="1">Secreted</location>
    </subcellularLocation>
</comment>
<dbReference type="AlphaFoldDB" id="A0A2G1MC69"/>
<dbReference type="SUPFAM" id="SSF51120">
    <property type="entry name" value="beta-Roll"/>
    <property type="match status" value="1"/>
</dbReference>
<name>A0A2G1MC69_9RHOB</name>
<evidence type="ECO:0000313" key="6">
    <source>
        <dbReference type="EMBL" id="PHP26324.1"/>
    </source>
</evidence>
<comment type="similarity">
    <text evidence="2">Belongs to the peptidase M10B family.</text>
</comment>
<dbReference type="InterPro" id="IPR011049">
    <property type="entry name" value="Serralysin-like_metalloprot_C"/>
</dbReference>
<sequence>MRYVKNWAALDSGLSQKPWFAPRAATTVVTYSFHTERNLPAPSELFYQSDRTKVLTGHQQDLVRGAMDRFEALGNLVFVETARDAAINILGVEGSDWGGWSSYPTYRGTLVLESMSMGTILHEIGHSLGFKHPFEDEVRLRPELDTKDMTIMSYTGFSDMLGPLDEVALRKFYGRPGQTEEWEIESQGRRVVILGGRDEDSILGARSRNELHGKGGDDRLFGHTERDRLHGGAGDDRLKGMEGRDVLSGGKGDDTLFGMSGNDRLTGGRGEDLFVFRQGEGTDRITDFKPGADRIEIRNGASEIDDLSMRQRGEDVVIRFGDGPYWKTRIIVEDSTLEEMRQEDVFLF</sequence>
<proteinExistence type="inferred from homology"/>
<dbReference type="Gene3D" id="3.40.390.10">
    <property type="entry name" value="Collagenase (Catalytic Domain)"/>
    <property type="match status" value="1"/>
</dbReference>
<dbReference type="InterPro" id="IPR001343">
    <property type="entry name" value="Hemolysn_Ca-bd"/>
</dbReference>
<evidence type="ECO:0000256" key="1">
    <source>
        <dbReference type="ARBA" id="ARBA00004613"/>
    </source>
</evidence>
<dbReference type="InterPro" id="IPR024079">
    <property type="entry name" value="MetalloPept_cat_dom_sf"/>
</dbReference>
<dbReference type="GO" id="GO:0008237">
    <property type="term" value="F:metallopeptidase activity"/>
    <property type="evidence" value="ECO:0007669"/>
    <property type="project" value="InterPro"/>
</dbReference>
<dbReference type="SUPFAM" id="SSF55486">
    <property type="entry name" value="Metalloproteases ('zincins'), catalytic domain"/>
    <property type="match status" value="1"/>
</dbReference>
<dbReference type="GO" id="GO:0005509">
    <property type="term" value="F:calcium ion binding"/>
    <property type="evidence" value="ECO:0007669"/>
    <property type="project" value="InterPro"/>
</dbReference>
<organism evidence="6 7">
    <name type="scientific">Limimaricola cinnabarinus</name>
    <dbReference type="NCBI Taxonomy" id="1125964"/>
    <lineage>
        <taxon>Bacteria</taxon>
        <taxon>Pseudomonadati</taxon>
        <taxon>Pseudomonadota</taxon>
        <taxon>Alphaproteobacteria</taxon>
        <taxon>Rhodobacterales</taxon>
        <taxon>Paracoccaceae</taxon>
        <taxon>Limimaricola</taxon>
    </lineage>
</organism>
<comment type="caution">
    <text evidence="6">The sequence shown here is derived from an EMBL/GenBank/DDBJ whole genome shotgun (WGS) entry which is preliminary data.</text>
</comment>
<dbReference type="Gene3D" id="2.150.10.10">
    <property type="entry name" value="Serralysin-like metalloprotease, C-terminal"/>
    <property type="match status" value="1"/>
</dbReference>
<protein>
    <recommendedName>
        <fullName evidence="5">Peptidase metallopeptidase domain-containing protein</fullName>
    </recommendedName>
</protein>
<dbReference type="InterPro" id="IPR006026">
    <property type="entry name" value="Peptidase_Metallo"/>
</dbReference>
<dbReference type="PRINTS" id="PR00313">
    <property type="entry name" value="CABNDNGRPT"/>
</dbReference>
<evidence type="ECO:0000313" key="7">
    <source>
        <dbReference type="Proteomes" id="UP000221860"/>
    </source>
</evidence>
<dbReference type="SMART" id="SM00235">
    <property type="entry name" value="ZnMc"/>
    <property type="match status" value="1"/>
</dbReference>
<evidence type="ECO:0000256" key="2">
    <source>
        <dbReference type="ARBA" id="ARBA00009490"/>
    </source>
</evidence>
<dbReference type="OrthoDB" id="733404at2"/>
<evidence type="ECO:0000259" key="5">
    <source>
        <dbReference type="SMART" id="SM00235"/>
    </source>
</evidence>
<evidence type="ECO:0000256" key="4">
    <source>
        <dbReference type="SAM" id="MobiDB-lite"/>
    </source>
</evidence>
<dbReference type="RefSeq" id="WP_099278570.1">
    <property type="nucleotide sequence ID" value="NZ_KZ304983.1"/>
</dbReference>
<dbReference type="EMBL" id="NQWH01000043">
    <property type="protein sequence ID" value="PHP26324.1"/>
    <property type="molecule type" value="Genomic_DNA"/>
</dbReference>